<dbReference type="EMBL" id="BMLT01000003">
    <property type="protein sequence ID" value="GGO80013.1"/>
    <property type="molecule type" value="Genomic_DNA"/>
</dbReference>
<keyword evidence="3" id="KW-1185">Reference proteome</keyword>
<accession>A0A917ZB85</accession>
<name>A0A917ZB85_9GAMM</name>
<keyword evidence="1" id="KW-1133">Transmembrane helix</keyword>
<proteinExistence type="predicted"/>
<protein>
    <submittedName>
        <fullName evidence="2">Uncharacterized protein</fullName>
    </submittedName>
</protein>
<reference evidence="2 3" key="1">
    <citation type="journal article" date="2014" name="Int. J. Syst. Evol. Microbiol.">
        <title>Complete genome sequence of Corynebacterium casei LMG S-19264T (=DSM 44701T), isolated from a smear-ripened cheese.</title>
        <authorList>
            <consortium name="US DOE Joint Genome Institute (JGI-PGF)"/>
            <person name="Walter F."/>
            <person name="Albersmeier A."/>
            <person name="Kalinowski J."/>
            <person name="Ruckert C."/>
        </authorList>
    </citation>
    <scope>NUCLEOTIDE SEQUENCE [LARGE SCALE GENOMIC DNA]</scope>
    <source>
        <strain evidence="2 3">CGMCC 1.7286</strain>
    </source>
</reference>
<feature type="transmembrane region" description="Helical" evidence="1">
    <location>
        <begin position="6"/>
        <end position="27"/>
    </location>
</feature>
<keyword evidence="1" id="KW-0472">Membrane</keyword>
<evidence type="ECO:0000313" key="2">
    <source>
        <dbReference type="EMBL" id="GGO80013.1"/>
    </source>
</evidence>
<dbReference type="AlphaFoldDB" id="A0A917ZB85"/>
<gene>
    <name evidence="2" type="ORF">GCM10011348_15750</name>
</gene>
<sequence>MAHLWIRYLGFITGMIMAVLGSVFILGKLRDSEASKLGAETSALKVSLTSASPGALLAVLGSAMMVTTIIAQQETNVRDLSLYRPFAAEYKLVSEDNKSLPKVFEENYKTPAPVTEK</sequence>
<dbReference type="Proteomes" id="UP000599578">
    <property type="component" value="Unassembled WGS sequence"/>
</dbReference>
<evidence type="ECO:0000313" key="3">
    <source>
        <dbReference type="Proteomes" id="UP000599578"/>
    </source>
</evidence>
<organism evidence="2 3">
    <name type="scientific">Marinobacterium nitratireducens</name>
    <dbReference type="NCBI Taxonomy" id="518897"/>
    <lineage>
        <taxon>Bacteria</taxon>
        <taxon>Pseudomonadati</taxon>
        <taxon>Pseudomonadota</taxon>
        <taxon>Gammaproteobacteria</taxon>
        <taxon>Oceanospirillales</taxon>
        <taxon>Oceanospirillaceae</taxon>
        <taxon>Marinobacterium</taxon>
    </lineage>
</organism>
<evidence type="ECO:0000256" key="1">
    <source>
        <dbReference type="SAM" id="Phobius"/>
    </source>
</evidence>
<keyword evidence="1" id="KW-0812">Transmembrane</keyword>
<comment type="caution">
    <text evidence="2">The sequence shown here is derived from an EMBL/GenBank/DDBJ whole genome shotgun (WGS) entry which is preliminary data.</text>
</comment>